<keyword evidence="3 6" id="KW-0812">Transmembrane</keyword>
<dbReference type="Proteomes" id="UP000677234">
    <property type="component" value="Chromosome"/>
</dbReference>
<evidence type="ECO:0000256" key="6">
    <source>
        <dbReference type="SAM" id="Phobius"/>
    </source>
</evidence>
<sequence length="141" mass="15055">METAKPALSNPVGFWRRLGGSLLDGLIIGVPLVLISWLITGSLEDNFVANMLSTLYYVLVPVFWAGYTVGKKIVGIRIVKVDGSQVGIGTMLLRTIVGMGLVYGLTFGIGAIVSAIMVGVREDKRSIHDLIAGTYVTSDTP</sequence>
<dbReference type="GO" id="GO:0005886">
    <property type="term" value="C:plasma membrane"/>
    <property type="evidence" value="ECO:0007669"/>
    <property type="project" value="UniProtKB-SubCell"/>
</dbReference>
<keyword evidence="5 6" id="KW-0472">Membrane</keyword>
<dbReference type="EMBL" id="CP066308">
    <property type="protein sequence ID" value="QQE76011.1"/>
    <property type="molecule type" value="Genomic_DNA"/>
</dbReference>
<dbReference type="RefSeq" id="WP_198829521.1">
    <property type="nucleotide sequence ID" value="NZ_CP066308.1"/>
</dbReference>
<organism evidence="8 10">
    <name type="scientific">Brevibacillus composti</name>
    <dbReference type="NCBI Taxonomy" id="2796470"/>
    <lineage>
        <taxon>Bacteria</taxon>
        <taxon>Bacillati</taxon>
        <taxon>Bacillota</taxon>
        <taxon>Bacilli</taxon>
        <taxon>Bacillales</taxon>
        <taxon>Paenibacillaceae</taxon>
        <taxon>Brevibacillus</taxon>
    </lineage>
</organism>
<feature type="domain" description="RDD" evidence="7">
    <location>
        <begin position="12"/>
        <end position="133"/>
    </location>
</feature>
<evidence type="ECO:0000256" key="1">
    <source>
        <dbReference type="ARBA" id="ARBA00004651"/>
    </source>
</evidence>
<protein>
    <submittedName>
        <fullName evidence="8">RDD family protein</fullName>
    </submittedName>
</protein>
<evidence type="ECO:0000259" key="7">
    <source>
        <dbReference type="Pfam" id="PF06271"/>
    </source>
</evidence>
<dbReference type="AlphaFoldDB" id="A0A7T5ENT7"/>
<dbReference type="InterPro" id="IPR010432">
    <property type="entry name" value="RDD"/>
</dbReference>
<reference evidence="8 10" key="1">
    <citation type="submission" date="2020-12" db="EMBL/GenBank/DDBJ databases">
        <title>strain FJAT-54423T represents a novel species of the genus Brevibacillus.</title>
        <authorList>
            <person name="Tang R."/>
        </authorList>
    </citation>
    <scope>NUCLEOTIDE SEQUENCE [LARGE SCALE GENOMIC DNA]</scope>
    <source>
        <strain evidence="8 10">FJAT-54423</strain>
    </source>
</reference>
<reference evidence="9" key="2">
    <citation type="submission" date="2021-04" db="EMBL/GenBank/DDBJ databases">
        <title>Brevibacillus composti FJAT-54423, complete genome.</title>
        <authorList>
            <person name="Tang R."/>
        </authorList>
    </citation>
    <scope>NUCLEOTIDE SEQUENCE</scope>
    <source>
        <strain evidence="9">FJAT-54424</strain>
    </source>
</reference>
<dbReference type="InterPro" id="IPR051791">
    <property type="entry name" value="Pra-immunoreactive"/>
</dbReference>
<dbReference type="EMBL" id="CP073708">
    <property type="protein sequence ID" value="QUO43037.1"/>
    <property type="molecule type" value="Genomic_DNA"/>
</dbReference>
<keyword evidence="4 6" id="KW-1133">Transmembrane helix</keyword>
<name>A0A7T5ENT7_9BACL</name>
<dbReference type="KEGG" id="bcop:JD108_09165"/>
<evidence type="ECO:0000256" key="5">
    <source>
        <dbReference type="ARBA" id="ARBA00023136"/>
    </source>
</evidence>
<gene>
    <name evidence="8" type="ORF">JD108_09165</name>
    <name evidence="9" type="ORF">KDJ56_08845</name>
</gene>
<evidence type="ECO:0000313" key="9">
    <source>
        <dbReference type="EMBL" id="QUO43037.1"/>
    </source>
</evidence>
<evidence type="ECO:0000256" key="4">
    <source>
        <dbReference type="ARBA" id="ARBA00022989"/>
    </source>
</evidence>
<keyword evidence="2" id="KW-1003">Cell membrane</keyword>
<dbReference type="Proteomes" id="UP000595847">
    <property type="component" value="Chromosome"/>
</dbReference>
<evidence type="ECO:0000313" key="10">
    <source>
        <dbReference type="Proteomes" id="UP000595847"/>
    </source>
</evidence>
<dbReference type="Pfam" id="PF06271">
    <property type="entry name" value="RDD"/>
    <property type="match status" value="1"/>
</dbReference>
<accession>A0A7T5ENT7</accession>
<feature type="transmembrane region" description="Helical" evidence="6">
    <location>
        <begin position="51"/>
        <end position="70"/>
    </location>
</feature>
<feature type="transmembrane region" description="Helical" evidence="6">
    <location>
        <begin position="21"/>
        <end position="39"/>
    </location>
</feature>
<proteinExistence type="predicted"/>
<keyword evidence="11" id="KW-1185">Reference proteome</keyword>
<evidence type="ECO:0000256" key="2">
    <source>
        <dbReference type="ARBA" id="ARBA00022475"/>
    </source>
</evidence>
<evidence type="ECO:0000313" key="8">
    <source>
        <dbReference type="EMBL" id="QQE76011.1"/>
    </source>
</evidence>
<evidence type="ECO:0000256" key="3">
    <source>
        <dbReference type="ARBA" id="ARBA00022692"/>
    </source>
</evidence>
<feature type="transmembrane region" description="Helical" evidence="6">
    <location>
        <begin position="91"/>
        <end position="120"/>
    </location>
</feature>
<evidence type="ECO:0000313" key="11">
    <source>
        <dbReference type="Proteomes" id="UP000677234"/>
    </source>
</evidence>
<dbReference type="PANTHER" id="PTHR36115">
    <property type="entry name" value="PROLINE-RICH ANTIGEN HOMOLOG-RELATED"/>
    <property type="match status" value="1"/>
</dbReference>
<dbReference type="PANTHER" id="PTHR36115:SF9">
    <property type="entry name" value="LMO1584 PROTEIN"/>
    <property type="match status" value="1"/>
</dbReference>
<comment type="subcellular location">
    <subcellularLocation>
        <location evidence="1">Cell membrane</location>
        <topology evidence="1">Multi-pass membrane protein</topology>
    </subcellularLocation>
</comment>